<organism evidence="1 2">
    <name type="scientific">Colletotrichum spaethianum</name>
    <dbReference type="NCBI Taxonomy" id="700344"/>
    <lineage>
        <taxon>Eukaryota</taxon>
        <taxon>Fungi</taxon>
        <taxon>Dikarya</taxon>
        <taxon>Ascomycota</taxon>
        <taxon>Pezizomycotina</taxon>
        <taxon>Sordariomycetes</taxon>
        <taxon>Hypocreomycetidae</taxon>
        <taxon>Glomerellales</taxon>
        <taxon>Glomerellaceae</taxon>
        <taxon>Colletotrichum</taxon>
        <taxon>Colletotrichum spaethianum species complex</taxon>
    </lineage>
</organism>
<evidence type="ECO:0000313" key="1">
    <source>
        <dbReference type="EMBL" id="GKT39863.1"/>
    </source>
</evidence>
<accession>A0AA37NXA8</accession>
<dbReference type="SUPFAM" id="SSF51735">
    <property type="entry name" value="NAD(P)-binding Rossmann-fold domains"/>
    <property type="match status" value="1"/>
</dbReference>
<evidence type="ECO:0000313" key="2">
    <source>
        <dbReference type="Proteomes" id="UP001055115"/>
    </source>
</evidence>
<gene>
    <name evidence="1" type="ORF">ColSpa_00044</name>
</gene>
<dbReference type="AlphaFoldDB" id="A0AA37NXA8"/>
<dbReference type="InterPro" id="IPR036291">
    <property type="entry name" value="NAD(P)-bd_dom_sf"/>
</dbReference>
<dbReference type="GeneID" id="73320846"/>
<dbReference type="Proteomes" id="UP001055115">
    <property type="component" value="Unassembled WGS sequence"/>
</dbReference>
<sequence>MGGHPLPALPLGFRIVVTGANDFIASHTIDQLLARGYLVRGTVRNPARTRWLAEDFDKTYHPGVFALHEVAEVTRDGVFDSVVDG</sequence>
<protein>
    <submittedName>
        <fullName evidence="1">Aldehyde reductase 2</fullName>
    </submittedName>
</protein>
<dbReference type="RefSeq" id="XP_049122213.1">
    <property type="nucleotide sequence ID" value="XM_049266256.1"/>
</dbReference>
<dbReference type="Gene3D" id="3.40.50.720">
    <property type="entry name" value="NAD(P)-binding Rossmann-like Domain"/>
    <property type="match status" value="1"/>
</dbReference>
<comment type="caution">
    <text evidence="1">The sequence shown here is derived from an EMBL/GenBank/DDBJ whole genome shotgun (WGS) entry which is preliminary data.</text>
</comment>
<keyword evidence="2" id="KW-1185">Reference proteome</keyword>
<reference evidence="1 2" key="1">
    <citation type="submission" date="2022-03" db="EMBL/GenBank/DDBJ databases">
        <title>Genome data of Colletotrichum spp.</title>
        <authorList>
            <person name="Utami Y.D."/>
            <person name="Hiruma K."/>
        </authorList>
    </citation>
    <scope>NUCLEOTIDE SEQUENCE [LARGE SCALE GENOMIC DNA]</scope>
    <source>
        <strain evidence="1 2">MAFF 239500</strain>
    </source>
</reference>
<proteinExistence type="predicted"/>
<dbReference type="EMBL" id="BQXU01000001">
    <property type="protein sequence ID" value="GKT39863.1"/>
    <property type="molecule type" value="Genomic_DNA"/>
</dbReference>
<name>A0AA37NXA8_9PEZI</name>